<evidence type="ECO:0000313" key="3">
    <source>
        <dbReference type="Proteomes" id="UP000294309"/>
    </source>
</evidence>
<reference evidence="2 3" key="1">
    <citation type="submission" date="2019-03" db="EMBL/GenBank/DDBJ databases">
        <title>Complete genome sequence of Spiroplasma gladiatoris TG-1 (DSM 22552).</title>
        <authorList>
            <person name="Lin Y.-C."/>
            <person name="Chou L."/>
            <person name="Kuo C.-H."/>
        </authorList>
    </citation>
    <scope>NUCLEOTIDE SEQUENCE [LARGE SCALE GENOMIC DNA]</scope>
    <source>
        <strain evidence="2 3">TG-1</strain>
    </source>
</reference>
<gene>
    <name evidence="2" type="ORF">SGLAD_v1c06280</name>
</gene>
<sequence length="150" mass="17328">MKKILTLLASTSLMTSVSSVVISCNQESSSGPGKETEVNSKNIKEKVELYKEKYKKFNDYLKKINDKEASDSDVVSYIKLGVDLYVMDYEICKIDENLLPDYDSFRAIKTANDLVKRLKEMKEYIKEYFSSSVYDLVEKYMDSAIKKYSK</sequence>
<dbReference type="OrthoDB" id="391058at2"/>
<dbReference type="KEGG" id="sgq:SGLAD_v1c06280"/>
<dbReference type="RefSeq" id="WP_134297611.1">
    <property type="nucleotide sequence ID" value="NZ_CP038013.1"/>
</dbReference>
<evidence type="ECO:0000256" key="1">
    <source>
        <dbReference type="SAM" id="SignalP"/>
    </source>
</evidence>
<evidence type="ECO:0008006" key="4">
    <source>
        <dbReference type="Google" id="ProtNLM"/>
    </source>
</evidence>
<keyword evidence="1" id="KW-0732">Signal</keyword>
<dbReference type="Proteomes" id="UP000294309">
    <property type="component" value="Chromosome"/>
</dbReference>
<dbReference type="PROSITE" id="PS51257">
    <property type="entry name" value="PROKAR_LIPOPROTEIN"/>
    <property type="match status" value="1"/>
</dbReference>
<dbReference type="NCBIfam" id="NF038029">
    <property type="entry name" value="LP_plasma"/>
    <property type="match status" value="1"/>
</dbReference>
<dbReference type="AlphaFoldDB" id="A0A4P7AHW0"/>
<feature type="chain" id="PRO_5020298647" description="Lipoprotein" evidence="1">
    <location>
        <begin position="20"/>
        <end position="150"/>
    </location>
</feature>
<name>A0A4P7AHW0_9MOLU</name>
<keyword evidence="3" id="KW-1185">Reference proteome</keyword>
<proteinExistence type="predicted"/>
<dbReference type="InterPro" id="IPR054816">
    <property type="entry name" value="Lipoprotein_mollicutes-type_CS"/>
</dbReference>
<feature type="signal peptide" evidence="1">
    <location>
        <begin position="1"/>
        <end position="19"/>
    </location>
</feature>
<protein>
    <recommendedName>
        <fullName evidence="4">Lipoprotein</fullName>
    </recommendedName>
</protein>
<organism evidence="2 3">
    <name type="scientific">Spiroplasma gladiatoris</name>
    <dbReference type="NCBI Taxonomy" id="2143"/>
    <lineage>
        <taxon>Bacteria</taxon>
        <taxon>Bacillati</taxon>
        <taxon>Mycoplasmatota</taxon>
        <taxon>Mollicutes</taxon>
        <taxon>Entomoplasmatales</taxon>
        <taxon>Spiroplasmataceae</taxon>
        <taxon>Spiroplasma</taxon>
    </lineage>
</organism>
<dbReference type="EMBL" id="CP038013">
    <property type="protein sequence ID" value="QBQ07827.1"/>
    <property type="molecule type" value="Genomic_DNA"/>
</dbReference>
<evidence type="ECO:0000313" key="2">
    <source>
        <dbReference type="EMBL" id="QBQ07827.1"/>
    </source>
</evidence>
<accession>A0A4P7AHW0</accession>